<comment type="similarity">
    <text evidence="1">Belongs to the AB hydrolase superfamily.</text>
</comment>
<sequence length="286" mass="31955">MRPFATLSRRSYSTARVAFDKYTAKNITHAQTKPPLIICHGLFGSKQNWASLCRAASQRIERDIYAVDLRNHGDSPHNADHTFDAMAKDLLCFMDEHQLDQPVLMGHSMGGKAVMTAALQQPDRISKLISVDMPPVPLQLSQGFARYIEGMQKVDQAHCTKQSQADAILQAYESNPGIRMFLLTNLKRQQDGILAFRLPLSILANSLGNIGHFTASGVYDRPTLFIAGGKSPYYQPFLDQAGAIEQFFPRSELKVVQGAGHWVHAEKPDEVLRLITTFCQEEEPIE</sequence>
<feature type="domain" description="AB hydrolase-1" evidence="3">
    <location>
        <begin position="34"/>
        <end position="268"/>
    </location>
</feature>
<dbReference type="InterPro" id="IPR029058">
    <property type="entry name" value="AB_hydrolase_fold"/>
</dbReference>
<dbReference type="FunFam" id="3.40.50.1820:FF:000039">
    <property type="entry name" value="Esterase ybfF"/>
    <property type="match status" value="1"/>
</dbReference>
<dbReference type="InterPro" id="IPR000073">
    <property type="entry name" value="AB_hydrolase_1"/>
</dbReference>
<name>A0A168MC40_ABSGL</name>
<dbReference type="GO" id="GO:0052689">
    <property type="term" value="F:carboxylic ester hydrolase activity"/>
    <property type="evidence" value="ECO:0007669"/>
    <property type="project" value="TreeGrafter"/>
</dbReference>
<dbReference type="InterPro" id="IPR000639">
    <property type="entry name" value="Epox_hydrolase-like"/>
</dbReference>
<dbReference type="OMA" id="LITMHGL"/>
<organism evidence="4">
    <name type="scientific">Absidia glauca</name>
    <name type="common">Pin mould</name>
    <dbReference type="NCBI Taxonomy" id="4829"/>
    <lineage>
        <taxon>Eukaryota</taxon>
        <taxon>Fungi</taxon>
        <taxon>Fungi incertae sedis</taxon>
        <taxon>Mucoromycota</taxon>
        <taxon>Mucoromycotina</taxon>
        <taxon>Mucoromycetes</taxon>
        <taxon>Mucorales</taxon>
        <taxon>Cunninghamellaceae</taxon>
        <taxon>Absidia</taxon>
    </lineage>
</organism>
<dbReference type="Gene3D" id="3.40.50.1820">
    <property type="entry name" value="alpha/beta hydrolase"/>
    <property type="match status" value="1"/>
</dbReference>
<keyword evidence="5" id="KW-1185">Reference proteome</keyword>
<accession>A0A168MC40</accession>
<evidence type="ECO:0000313" key="4">
    <source>
        <dbReference type="EMBL" id="SAL98275.1"/>
    </source>
</evidence>
<dbReference type="InParanoid" id="A0A168MC40"/>
<dbReference type="PANTHER" id="PTHR46118:SF4">
    <property type="entry name" value="PROTEIN ABHD11"/>
    <property type="match status" value="1"/>
</dbReference>
<evidence type="ECO:0000256" key="1">
    <source>
        <dbReference type="ARBA" id="ARBA00008645"/>
    </source>
</evidence>
<protein>
    <recommendedName>
        <fullName evidence="3">AB hydrolase-1 domain-containing protein</fullName>
    </recommendedName>
</protein>
<keyword evidence="2" id="KW-0378">Hydrolase</keyword>
<reference evidence="4" key="1">
    <citation type="submission" date="2016-04" db="EMBL/GenBank/DDBJ databases">
        <authorList>
            <person name="Evans L.H."/>
            <person name="Alamgir A."/>
            <person name="Owens N."/>
            <person name="Weber N.D."/>
            <person name="Virtaneva K."/>
            <person name="Barbian K."/>
            <person name="Babar A."/>
            <person name="Rosenke K."/>
        </authorList>
    </citation>
    <scope>NUCLEOTIDE SEQUENCE [LARGE SCALE GENOMIC DNA]</scope>
    <source>
        <strain evidence="4">CBS 101.48</strain>
    </source>
</reference>
<dbReference type="STRING" id="4829.A0A168MC40"/>
<dbReference type="FunCoup" id="A0A168MC40">
    <property type="interactions" value="390"/>
</dbReference>
<dbReference type="PANTHER" id="PTHR46118">
    <property type="entry name" value="PROTEIN ABHD11"/>
    <property type="match status" value="1"/>
</dbReference>
<dbReference type="AlphaFoldDB" id="A0A168MC40"/>
<evidence type="ECO:0000313" key="5">
    <source>
        <dbReference type="Proteomes" id="UP000078561"/>
    </source>
</evidence>
<evidence type="ECO:0000259" key="3">
    <source>
        <dbReference type="Pfam" id="PF00561"/>
    </source>
</evidence>
<proteinExistence type="inferred from homology"/>
<dbReference type="Pfam" id="PF00561">
    <property type="entry name" value="Abhydrolase_1"/>
    <property type="match status" value="1"/>
</dbReference>
<dbReference type="OrthoDB" id="8119704at2759"/>
<dbReference type="PRINTS" id="PR00412">
    <property type="entry name" value="EPOXHYDRLASE"/>
</dbReference>
<gene>
    <name evidence="4" type="primary">ABSGL_03804.1 scaffold 4673</name>
</gene>
<evidence type="ECO:0000256" key="2">
    <source>
        <dbReference type="ARBA" id="ARBA00022801"/>
    </source>
</evidence>
<dbReference type="Proteomes" id="UP000078561">
    <property type="component" value="Unassembled WGS sequence"/>
</dbReference>
<dbReference type="SUPFAM" id="SSF53474">
    <property type="entry name" value="alpha/beta-Hydrolases"/>
    <property type="match status" value="1"/>
</dbReference>
<dbReference type="EMBL" id="LT552062">
    <property type="protein sequence ID" value="SAL98275.1"/>
    <property type="molecule type" value="Genomic_DNA"/>
</dbReference>
<dbReference type="GO" id="GO:0005739">
    <property type="term" value="C:mitochondrion"/>
    <property type="evidence" value="ECO:0007669"/>
    <property type="project" value="TreeGrafter"/>
</dbReference>